<dbReference type="Proteomes" id="UP000469763">
    <property type="component" value="Unassembled WGS sequence"/>
</dbReference>
<organism evidence="7 8">
    <name type="scientific">Bifidobacterium avesanii</name>
    <dbReference type="NCBI Taxonomy" id="1798157"/>
    <lineage>
        <taxon>Bacteria</taxon>
        <taxon>Bacillati</taxon>
        <taxon>Actinomycetota</taxon>
        <taxon>Actinomycetes</taxon>
        <taxon>Bifidobacteriales</taxon>
        <taxon>Bifidobacteriaceae</taxon>
        <taxon>Bifidobacterium</taxon>
    </lineage>
</organism>
<feature type="transmembrane region" description="Helical" evidence="5">
    <location>
        <begin position="87"/>
        <end position="107"/>
    </location>
</feature>
<dbReference type="InterPro" id="IPR051533">
    <property type="entry name" value="WaaL-like"/>
</dbReference>
<comment type="caution">
    <text evidence="7">The sequence shown here is derived from an EMBL/GenBank/DDBJ whole genome shotgun (WGS) entry which is preliminary data.</text>
</comment>
<dbReference type="PANTHER" id="PTHR37422">
    <property type="entry name" value="TEICHURONIC ACID BIOSYNTHESIS PROTEIN TUAE"/>
    <property type="match status" value="1"/>
</dbReference>
<feature type="transmembrane region" description="Helical" evidence="5">
    <location>
        <begin position="35"/>
        <end position="55"/>
    </location>
</feature>
<evidence type="ECO:0000256" key="3">
    <source>
        <dbReference type="ARBA" id="ARBA00022989"/>
    </source>
</evidence>
<feature type="transmembrane region" description="Helical" evidence="5">
    <location>
        <begin position="171"/>
        <end position="191"/>
    </location>
</feature>
<proteinExistence type="predicted"/>
<keyword evidence="3 5" id="KW-1133">Transmembrane helix</keyword>
<keyword evidence="2 5" id="KW-0812">Transmembrane</keyword>
<evidence type="ECO:0000256" key="2">
    <source>
        <dbReference type="ARBA" id="ARBA00022692"/>
    </source>
</evidence>
<evidence type="ECO:0000256" key="5">
    <source>
        <dbReference type="SAM" id="Phobius"/>
    </source>
</evidence>
<evidence type="ECO:0000313" key="8">
    <source>
        <dbReference type="Proteomes" id="UP000469763"/>
    </source>
</evidence>
<feature type="domain" description="O-antigen ligase-related" evidence="6">
    <location>
        <begin position="202"/>
        <end position="352"/>
    </location>
</feature>
<feature type="transmembrane region" description="Helical" evidence="5">
    <location>
        <begin position="238"/>
        <end position="257"/>
    </location>
</feature>
<keyword evidence="8" id="KW-1185">Reference proteome</keyword>
<name>A0A7K3TI43_9BIFI</name>
<reference evidence="7 8" key="1">
    <citation type="submission" date="2019-10" db="EMBL/GenBank/DDBJ databases">
        <title>Bifidobacterium from non-human primates.</title>
        <authorList>
            <person name="Modesto M."/>
        </authorList>
    </citation>
    <scope>NUCLEOTIDE SEQUENCE [LARGE SCALE GENOMIC DNA]</scope>
    <source>
        <strain evidence="7 8">TREC</strain>
    </source>
</reference>
<comment type="subcellular location">
    <subcellularLocation>
        <location evidence="1">Membrane</location>
        <topology evidence="1">Multi-pass membrane protein</topology>
    </subcellularLocation>
</comment>
<dbReference type="Pfam" id="PF04932">
    <property type="entry name" value="Wzy_C"/>
    <property type="match status" value="1"/>
</dbReference>
<dbReference type="AlphaFoldDB" id="A0A7K3TI43"/>
<dbReference type="PANTHER" id="PTHR37422:SF13">
    <property type="entry name" value="LIPOPOLYSACCHARIDE BIOSYNTHESIS PROTEIN PA4999-RELATED"/>
    <property type="match status" value="1"/>
</dbReference>
<evidence type="ECO:0000313" key="7">
    <source>
        <dbReference type="EMBL" id="NEG78731.1"/>
    </source>
</evidence>
<feature type="transmembrane region" description="Helical" evidence="5">
    <location>
        <begin position="341"/>
        <end position="363"/>
    </location>
</feature>
<gene>
    <name evidence="7" type="ORF">GFD22_07080</name>
</gene>
<keyword evidence="4 5" id="KW-0472">Membrane</keyword>
<feature type="transmembrane region" description="Helical" evidence="5">
    <location>
        <begin position="64"/>
        <end position="81"/>
    </location>
</feature>
<feature type="transmembrane region" description="Helical" evidence="5">
    <location>
        <begin position="375"/>
        <end position="392"/>
    </location>
</feature>
<dbReference type="EMBL" id="WHZY01000009">
    <property type="protein sequence ID" value="NEG78731.1"/>
    <property type="molecule type" value="Genomic_DNA"/>
</dbReference>
<accession>A0A7K3TI43</accession>
<evidence type="ECO:0000256" key="4">
    <source>
        <dbReference type="ARBA" id="ARBA00023136"/>
    </source>
</evidence>
<evidence type="ECO:0000256" key="1">
    <source>
        <dbReference type="ARBA" id="ARBA00004141"/>
    </source>
</evidence>
<feature type="transmembrane region" description="Helical" evidence="5">
    <location>
        <begin position="404"/>
        <end position="422"/>
    </location>
</feature>
<feature type="transmembrane region" description="Helical" evidence="5">
    <location>
        <begin position="12"/>
        <end position="29"/>
    </location>
</feature>
<feature type="transmembrane region" description="Helical" evidence="5">
    <location>
        <begin position="119"/>
        <end position="137"/>
    </location>
</feature>
<dbReference type="GO" id="GO:0016020">
    <property type="term" value="C:membrane"/>
    <property type="evidence" value="ECO:0007669"/>
    <property type="project" value="UniProtKB-SubCell"/>
</dbReference>
<protein>
    <recommendedName>
        <fullName evidence="6">O-antigen ligase-related domain-containing protein</fullName>
    </recommendedName>
</protein>
<sequence>MLKQIEVKGIGSIPIDTLLLFLSLFSFFIPTRGSIFGIASDRLLIVPCLIFIFIFHKRNIRIPIFYWIYLFLMIVCMIYHFSDRNMYTHFIEIIQIIGLTYMTVVVVRQERDLNQILDFLTITFSIYSIFGIIESVFKWNIFDTLSNTKVVYENANEIRFGLARARGACDISITNGMLLSMIVCLIAYRGINTKKRRYLIPFFIVLINCFLTLSRSIWIEVSLSLLLIFLSLSTYKQILNIIRIIFSAVILLFFANFAMPQVIQNLGKVFYSMFDSIISVISGTNSSDMQGAGDRFRLWNWVWISVKDSATWGKGYTANFSYPAPEGYIKKSIEVMWLYELFHIGLVGLASYIFLQISSLLYLLKNFFLKKRNEIFSFNLLLLIISIAYIIAQFSCFASEDLRFYYFLLGLGFAYNNLPNNFTKA</sequence>
<evidence type="ECO:0000259" key="6">
    <source>
        <dbReference type="Pfam" id="PF04932"/>
    </source>
</evidence>
<dbReference type="InterPro" id="IPR007016">
    <property type="entry name" value="O-antigen_ligase-rel_domated"/>
</dbReference>
<feature type="transmembrane region" description="Helical" evidence="5">
    <location>
        <begin position="198"/>
        <end position="218"/>
    </location>
</feature>